<comment type="caution">
    <text evidence="1">The sequence shown here is derived from an EMBL/GenBank/DDBJ whole genome shotgun (WGS) entry which is preliminary data.</text>
</comment>
<gene>
    <name evidence="1" type="ORF">AFUS01_LOCUS10935</name>
</gene>
<protein>
    <submittedName>
        <fullName evidence="1">Uncharacterized protein</fullName>
    </submittedName>
</protein>
<evidence type="ECO:0000313" key="1">
    <source>
        <dbReference type="EMBL" id="CAG7721741.1"/>
    </source>
</evidence>
<organism evidence="1 2">
    <name type="scientific">Allacma fusca</name>
    <dbReference type="NCBI Taxonomy" id="39272"/>
    <lineage>
        <taxon>Eukaryota</taxon>
        <taxon>Metazoa</taxon>
        <taxon>Ecdysozoa</taxon>
        <taxon>Arthropoda</taxon>
        <taxon>Hexapoda</taxon>
        <taxon>Collembola</taxon>
        <taxon>Symphypleona</taxon>
        <taxon>Sminthuridae</taxon>
        <taxon>Allacma</taxon>
    </lineage>
</organism>
<dbReference type="Proteomes" id="UP000708208">
    <property type="component" value="Unassembled WGS sequence"/>
</dbReference>
<reference evidence="1" key="1">
    <citation type="submission" date="2021-06" db="EMBL/GenBank/DDBJ databases">
        <authorList>
            <person name="Hodson N. C."/>
            <person name="Mongue J. A."/>
            <person name="Jaron S. K."/>
        </authorList>
    </citation>
    <scope>NUCLEOTIDE SEQUENCE</scope>
</reference>
<dbReference type="AlphaFoldDB" id="A0A8J2NQ93"/>
<accession>A0A8J2NQ93</accession>
<proteinExistence type="predicted"/>
<feature type="non-terminal residue" evidence="1">
    <location>
        <position position="1"/>
    </location>
</feature>
<keyword evidence="2" id="KW-1185">Reference proteome</keyword>
<name>A0A8J2NQ93_9HEXA</name>
<dbReference type="EMBL" id="CAJVCH010082402">
    <property type="protein sequence ID" value="CAG7721741.1"/>
    <property type="molecule type" value="Genomic_DNA"/>
</dbReference>
<sequence>MLKFLFLTLILCSVAFSKTYMVKSGKN</sequence>
<evidence type="ECO:0000313" key="2">
    <source>
        <dbReference type="Proteomes" id="UP000708208"/>
    </source>
</evidence>